<comment type="caution">
    <text evidence="2">The sequence shown here is derived from an EMBL/GenBank/DDBJ whole genome shotgun (WGS) entry which is preliminary data.</text>
</comment>
<dbReference type="Proteomes" id="UP001362899">
    <property type="component" value="Unassembled WGS sequence"/>
</dbReference>
<feature type="compositionally biased region" description="Polar residues" evidence="1">
    <location>
        <begin position="198"/>
        <end position="215"/>
    </location>
</feature>
<sequence length="291" mass="34106">MNPYSHLTTPPNYQRYGYSPWPSKRSESNKPIHYYYSSPYFMPRAGAKQISPKVYYRQSEVDMYGYRPYPEYPNYQLPNAAHNQSHSIGHQQIVYPRYSDHFNSKIPHGPPGHVGLRTYSNKSLPPSPEEHLKTQRVHNSHMRPQLPISTSFTSPTTVQTQNHPLHIERHVLSSDRSSNPNNDFEHSMKQQDLEEDTSLSLMENQSSLRDTSNDNGVRKKKSRKHRTKKHRQRPESSEGSLSPRIEFATVEEADKRWRTVYEEFDSWIQVRIKEMQNLINSKQNNVEPTLD</sequence>
<organism evidence="2 3">
    <name type="scientific">Starmerella bacillaris</name>
    <name type="common">Yeast</name>
    <name type="synonym">Candida zemplinina</name>
    <dbReference type="NCBI Taxonomy" id="1247836"/>
    <lineage>
        <taxon>Eukaryota</taxon>
        <taxon>Fungi</taxon>
        <taxon>Dikarya</taxon>
        <taxon>Ascomycota</taxon>
        <taxon>Saccharomycotina</taxon>
        <taxon>Dipodascomycetes</taxon>
        <taxon>Dipodascales</taxon>
        <taxon>Trichomonascaceae</taxon>
        <taxon>Starmerella</taxon>
    </lineage>
</organism>
<dbReference type="AlphaFoldDB" id="A0AAV5RHY8"/>
<feature type="compositionally biased region" description="Basic residues" evidence="1">
    <location>
        <begin position="218"/>
        <end position="232"/>
    </location>
</feature>
<dbReference type="EMBL" id="BTGC01000003">
    <property type="protein sequence ID" value="GMM51196.1"/>
    <property type="molecule type" value="Genomic_DNA"/>
</dbReference>
<proteinExistence type="predicted"/>
<name>A0AAV5RHY8_STABA</name>
<gene>
    <name evidence="2" type="ORF">DASB73_021540</name>
</gene>
<keyword evidence="3" id="KW-1185">Reference proteome</keyword>
<protein>
    <submittedName>
        <fullName evidence="2">Uncharacterized protein</fullName>
    </submittedName>
</protein>
<evidence type="ECO:0000313" key="3">
    <source>
        <dbReference type="Proteomes" id="UP001362899"/>
    </source>
</evidence>
<evidence type="ECO:0000256" key="1">
    <source>
        <dbReference type="SAM" id="MobiDB-lite"/>
    </source>
</evidence>
<feature type="compositionally biased region" description="Basic and acidic residues" evidence="1">
    <location>
        <begin position="183"/>
        <end position="192"/>
    </location>
</feature>
<feature type="region of interest" description="Disordered" evidence="1">
    <location>
        <begin position="173"/>
        <end position="243"/>
    </location>
</feature>
<reference evidence="2 3" key="1">
    <citation type="journal article" date="2023" name="Elife">
        <title>Identification of key yeast species and microbe-microbe interactions impacting larval growth of Drosophila in the wild.</title>
        <authorList>
            <person name="Mure A."/>
            <person name="Sugiura Y."/>
            <person name="Maeda R."/>
            <person name="Honda K."/>
            <person name="Sakurai N."/>
            <person name="Takahashi Y."/>
            <person name="Watada M."/>
            <person name="Katoh T."/>
            <person name="Gotoh A."/>
            <person name="Gotoh Y."/>
            <person name="Taniguchi I."/>
            <person name="Nakamura K."/>
            <person name="Hayashi T."/>
            <person name="Katayama T."/>
            <person name="Uemura T."/>
            <person name="Hattori Y."/>
        </authorList>
    </citation>
    <scope>NUCLEOTIDE SEQUENCE [LARGE SCALE GENOMIC DNA]</scope>
    <source>
        <strain evidence="2 3">SB-73</strain>
    </source>
</reference>
<accession>A0AAV5RHY8</accession>
<evidence type="ECO:0000313" key="2">
    <source>
        <dbReference type="EMBL" id="GMM51196.1"/>
    </source>
</evidence>